<comment type="caution">
    <text evidence="1">The sequence shown here is derived from an EMBL/GenBank/DDBJ whole genome shotgun (WGS) entry which is preliminary data.</text>
</comment>
<sequence>MIKLLRLGYARLHTELLGNFRVLKNCKLKDSNGSNIFLNTQYCSDPESGIRCLSTDIFDSNGQKKAYNTFEINNETREFSGFNMNVINTEDRQKHGYGEVLRLSSIIELMENNLKKIAIFSLNNAIPFHYKYKFKPVIFSKDEAMSILNEISYEKNPVLEKQRNASIKLLDEMIFEGQFPSSVNTGEKFMMLLNEYLSEVQKNKIPWFSKTHIRCVNLTSDLSMELD</sequence>
<reference evidence="1" key="2">
    <citation type="journal article" date="2021" name="PeerJ">
        <title>Extensive microbial diversity within the chicken gut microbiome revealed by metagenomics and culture.</title>
        <authorList>
            <person name="Gilroy R."/>
            <person name="Ravi A."/>
            <person name="Getino M."/>
            <person name="Pursley I."/>
            <person name="Horton D.L."/>
            <person name="Alikhan N.F."/>
            <person name="Baker D."/>
            <person name="Gharbi K."/>
            <person name="Hall N."/>
            <person name="Watson M."/>
            <person name="Adriaenssens E.M."/>
            <person name="Foster-Nyarko E."/>
            <person name="Jarju S."/>
            <person name="Secka A."/>
            <person name="Antonio M."/>
            <person name="Oren A."/>
            <person name="Chaudhuri R.R."/>
            <person name="La Ragione R."/>
            <person name="Hildebrand F."/>
            <person name="Pallen M.J."/>
        </authorList>
    </citation>
    <scope>NUCLEOTIDE SEQUENCE</scope>
    <source>
        <strain evidence="1">10192</strain>
    </source>
</reference>
<dbReference type="EMBL" id="JADIND010000028">
    <property type="protein sequence ID" value="MBO8429991.1"/>
    <property type="molecule type" value="Genomic_DNA"/>
</dbReference>
<reference evidence="1" key="1">
    <citation type="submission" date="2020-10" db="EMBL/GenBank/DDBJ databases">
        <authorList>
            <person name="Gilroy R."/>
        </authorList>
    </citation>
    <scope>NUCLEOTIDE SEQUENCE</scope>
    <source>
        <strain evidence="1">10192</strain>
    </source>
</reference>
<accession>A0A9D9DP62</accession>
<evidence type="ECO:0000313" key="1">
    <source>
        <dbReference type="EMBL" id="MBO8429991.1"/>
    </source>
</evidence>
<proteinExistence type="predicted"/>
<name>A0A9D9DP62_9BACT</name>
<gene>
    <name evidence="1" type="ORF">IAC76_01255</name>
</gene>
<protein>
    <submittedName>
        <fullName evidence="1">Uncharacterized protein</fullName>
    </submittedName>
</protein>
<dbReference type="Proteomes" id="UP000823632">
    <property type="component" value="Unassembled WGS sequence"/>
</dbReference>
<organism evidence="1 2">
    <name type="scientific">Candidatus Scatousia excrementipullorum</name>
    <dbReference type="NCBI Taxonomy" id="2840936"/>
    <lineage>
        <taxon>Bacteria</taxon>
        <taxon>Candidatus Scatousia</taxon>
    </lineage>
</organism>
<dbReference type="AlphaFoldDB" id="A0A9D9DP62"/>
<feature type="non-terminal residue" evidence="1">
    <location>
        <position position="227"/>
    </location>
</feature>
<evidence type="ECO:0000313" key="2">
    <source>
        <dbReference type="Proteomes" id="UP000823632"/>
    </source>
</evidence>